<evidence type="ECO:0000313" key="1">
    <source>
        <dbReference type="EMBL" id="AFN74742.1"/>
    </source>
</evidence>
<organism evidence="1 2">
    <name type="scientific">Melioribacter roseus (strain DSM 23840 / JCM 17771 / VKM B-2668 / P3M-2)</name>
    <dbReference type="NCBI Taxonomy" id="1191523"/>
    <lineage>
        <taxon>Bacteria</taxon>
        <taxon>Pseudomonadati</taxon>
        <taxon>Ignavibacteriota</taxon>
        <taxon>Ignavibacteria</taxon>
        <taxon>Ignavibacteriales</taxon>
        <taxon>Melioribacteraceae</taxon>
        <taxon>Melioribacter</taxon>
    </lineage>
</organism>
<protein>
    <submittedName>
        <fullName evidence="1">Pectate lyase</fullName>
    </submittedName>
</protein>
<evidence type="ECO:0000313" key="2">
    <source>
        <dbReference type="Proteomes" id="UP000009011"/>
    </source>
</evidence>
<proteinExistence type="predicted"/>
<dbReference type="RefSeq" id="WP_014856176.1">
    <property type="nucleotide sequence ID" value="NC_018178.1"/>
</dbReference>
<dbReference type="OrthoDB" id="9804686at2"/>
<dbReference type="Pfam" id="PF09492">
    <property type="entry name" value="Pec_lyase"/>
    <property type="match status" value="1"/>
</dbReference>
<dbReference type="SUPFAM" id="SSF81853">
    <property type="entry name" value="Family 10 polysaccharide lyase"/>
    <property type="match status" value="1"/>
</dbReference>
<dbReference type="STRING" id="1191523.MROS_1505"/>
<name>I6YVX4_MELRP</name>
<keyword evidence="1" id="KW-0456">Lyase</keyword>
<keyword evidence="2" id="KW-1185">Reference proteome</keyword>
<dbReference type="GO" id="GO:0016829">
    <property type="term" value="F:lyase activity"/>
    <property type="evidence" value="ECO:0007669"/>
    <property type="project" value="UniProtKB-KW"/>
</dbReference>
<dbReference type="eggNOG" id="COG2755">
    <property type="taxonomic scope" value="Bacteria"/>
</dbReference>
<dbReference type="Proteomes" id="UP000009011">
    <property type="component" value="Chromosome"/>
</dbReference>
<sequence length="385" mass="45116">MKLTKIFFAVMVLLNIVLNGQTRNEKTVIDVSGFANSAHHWYDISADDNVIDPLENQQRYKPWQIKEIADNILLYQKENGGWPKNYDMLAILTDEQKDALLKSQNMTNTTFDNWTTHTQVEYLARAYEILKDERYKEACIKGIEFILKAQYPSGGWPQFYPDTSGYRKYITFNDGAMTGVMRVLYNIIKKEPRYSFVDKDLYDRSKKAFEKGLKCILDCQIKENGKLYAWGQQHDNVTLEPQHARSYELPSIANQESADLVLFLMDIDNPSPELINAIESAVSWFEESKIEGIRIEEKKIKPIKYKWSTISVDRFVVEDPAAPPIWPRYSELITHKPLFCNRDGKKVYSLAEVAHERRVGYTWYTYLPQRAIDKYPEWKKKWVKE</sequence>
<dbReference type="InterPro" id="IPR012669">
    <property type="entry name" value="Pectate_lyase"/>
</dbReference>
<gene>
    <name evidence="1" type="ordered locus">MROS_1505</name>
</gene>
<dbReference type="HOGENOM" id="CLU_053823_0_0_10"/>
<accession>I6YVX4</accession>
<dbReference type="NCBIfam" id="TIGR02474">
    <property type="entry name" value="pec_lyase"/>
    <property type="match status" value="1"/>
</dbReference>
<dbReference type="KEGG" id="mro:MROS_1505"/>
<dbReference type="Gene3D" id="1.50.10.20">
    <property type="match status" value="1"/>
</dbReference>
<dbReference type="AlphaFoldDB" id="I6YVX4"/>
<dbReference type="EMBL" id="CP003557">
    <property type="protein sequence ID" value="AFN74742.1"/>
    <property type="molecule type" value="Genomic_DNA"/>
</dbReference>
<reference evidence="1 2" key="1">
    <citation type="journal article" date="2013" name="PLoS ONE">
        <title>Genomic analysis of Melioribacter roseus, facultatively anaerobic organotrophic bacterium representing a novel deep lineage within Bacteriodetes/Chlorobi group.</title>
        <authorList>
            <person name="Kadnikov V.V."/>
            <person name="Mardanov A.V."/>
            <person name="Podosokorskaya O.A."/>
            <person name="Gavrilov S.N."/>
            <person name="Kublanov I.V."/>
            <person name="Beletsky A.V."/>
            <person name="Bonch-Osmolovskaya E.A."/>
            <person name="Ravin N.V."/>
        </authorList>
    </citation>
    <scope>NUCLEOTIDE SEQUENCE [LARGE SCALE GENOMIC DNA]</scope>
    <source>
        <strain evidence="2">JCM 17771 / P3M-2</strain>
    </source>
</reference>